<feature type="compositionally biased region" description="Low complexity" evidence="1">
    <location>
        <begin position="160"/>
        <end position="170"/>
    </location>
</feature>
<dbReference type="EMBL" id="KL198009">
    <property type="protein sequence ID" value="KDQ26347.1"/>
    <property type="molecule type" value="Genomic_DNA"/>
</dbReference>
<feature type="compositionally biased region" description="Low complexity" evidence="1">
    <location>
        <begin position="116"/>
        <end position="126"/>
    </location>
</feature>
<dbReference type="AlphaFoldDB" id="A0A067NQJ1"/>
<reference evidence="4" key="1">
    <citation type="journal article" date="2014" name="Proc. Natl. Acad. Sci. U.S.A.">
        <title>Extensive sampling of basidiomycete genomes demonstrates inadequacy of the white-rot/brown-rot paradigm for wood decay fungi.</title>
        <authorList>
            <person name="Riley R."/>
            <person name="Salamov A.A."/>
            <person name="Brown D.W."/>
            <person name="Nagy L.G."/>
            <person name="Floudas D."/>
            <person name="Held B.W."/>
            <person name="Levasseur A."/>
            <person name="Lombard V."/>
            <person name="Morin E."/>
            <person name="Otillar R."/>
            <person name="Lindquist E.A."/>
            <person name="Sun H."/>
            <person name="LaButti K.M."/>
            <person name="Schmutz J."/>
            <person name="Jabbour D."/>
            <person name="Luo H."/>
            <person name="Baker S.E."/>
            <person name="Pisabarro A.G."/>
            <person name="Walton J.D."/>
            <person name="Blanchette R.A."/>
            <person name="Henrissat B."/>
            <person name="Martin F."/>
            <person name="Cullen D."/>
            <person name="Hibbett D.S."/>
            <person name="Grigoriev I.V."/>
        </authorList>
    </citation>
    <scope>NUCLEOTIDE SEQUENCE [LARGE SCALE GENOMIC DNA]</scope>
    <source>
        <strain evidence="4">PC15</strain>
    </source>
</reference>
<evidence type="ECO:0000256" key="2">
    <source>
        <dbReference type="SAM" id="Phobius"/>
    </source>
</evidence>
<feature type="region of interest" description="Disordered" evidence="1">
    <location>
        <begin position="93"/>
        <end position="170"/>
    </location>
</feature>
<feature type="compositionally biased region" description="Polar residues" evidence="1">
    <location>
        <begin position="134"/>
        <end position="149"/>
    </location>
</feature>
<feature type="transmembrane region" description="Helical" evidence="2">
    <location>
        <begin position="58"/>
        <end position="84"/>
    </location>
</feature>
<keyword evidence="2" id="KW-0812">Transmembrane</keyword>
<dbReference type="HOGENOM" id="CLU_081360_0_0_1"/>
<feature type="region of interest" description="Disordered" evidence="1">
    <location>
        <begin position="177"/>
        <end position="196"/>
    </location>
</feature>
<sequence>MKPYRSEALLRIRINTLAVGFLAVTTYLLPIPSIFAASRVTWRELRGNGLMALLGGGLYEFICLFESLVVVIVLFNIVQAAFALRFPRKPLPPKSVPPTPKINAASPMTQKKKLSEALSPSAASPQPQRPFPTPNTANSFNLSLASPSPRNGLGDSPSGNPNSSTFTFGSSFGSPSPVLSAYRGKHSSGAGRALDAPFLNRLLAAQQGDDDDEDELSQR</sequence>
<protein>
    <submittedName>
        <fullName evidence="3">Uncharacterized protein</fullName>
    </submittedName>
</protein>
<name>A0A067NQJ1_PLEO1</name>
<evidence type="ECO:0000313" key="4">
    <source>
        <dbReference type="Proteomes" id="UP000027073"/>
    </source>
</evidence>
<feature type="transmembrane region" description="Helical" evidence="2">
    <location>
        <begin position="12"/>
        <end position="38"/>
    </location>
</feature>
<dbReference type="OrthoDB" id="3248709at2759"/>
<gene>
    <name evidence="3" type="ORF">PLEOSDRAFT_1105250</name>
</gene>
<evidence type="ECO:0000313" key="3">
    <source>
        <dbReference type="EMBL" id="KDQ26347.1"/>
    </source>
</evidence>
<evidence type="ECO:0000256" key="1">
    <source>
        <dbReference type="SAM" id="MobiDB-lite"/>
    </source>
</evidence>
<dbReference type="Proteomes" id="UP000027073">
    <property type="component" value="Unassembled WGS sequence"/>
</dbReference>
<dbReference type="VEuPathDB" id="FungiDB:PLEOSDRAFT_1105250"/>
<organism evidence="3 4">
    <name type="scientific">Pleurotus ostreatus (strain PC15)</name>
    <name type="common">Oyster mushroom</name>
    <dbReference type="NCBI Taxonomy" id="1137138"/>
    <lineage>
        <taxon>Eukaryota</taxon>
        <taxon>Fungi</taxon>
        <taxon>Dikarya</taxon>
        <taxon>Basidiomycota</taxon>
        <taxon>Agaricomycotina</taxon>
        <taxon>Agaricomycetes</taxon>
        <taxon>Agaricomycetidae</taxon>
        <taxon>Agaricales</taxon>
        <taxon>Pleurotineae</taxon>
        <taxon>Pleurotaceae</taxon>
        <taxon>Pleurotus</taxon>
    </lineage>
</organism>
<dbReference type="InParanoid" id="A0A067NQJ1"/>
<accession>A0A067NQJ1</accession>
<proteinExistence type="predicted"/>
<keyword evidence="2" id="KW-1133">Transmembrane helix</keyword>
<keyword evidence="2" id="KW-0472">Membrane</keyword>